<dbReference type="Pfam" id="PF00078">
    <property type="entry name" value="RVT_1"/>
    <property type="match status" value="1"/>
</dbReference>
<evidence type="ECO:0000256" key="8">
    <source>
        <dbReference type="ARBA" id="ARBA00023268"/>
    </source>
</evidence>
<dbReference type="GO" id="GO:0003964">
    <property type="term" value="F:RNA-directed DNA polymerase activity"/>
    <property type="evidence" value="ECO:0007669"/>
    <property type="project" value="UniProtKB-KW"/>
</dbReference>
<name>A0AAQ3X9C9_PASNO</name>
<gene>
    <name evidence="10" type="ORF">U9M48_036295</name>
</gene>
<keyword evidence="6" id="KW-0378">Hydrolase</keyword>
<keyword evidence="4" id="KW-0540">Nuclease</keyword>
<evidence type="ECO:0000256" key="2">
    <source>
        <dbReference type="ARBA" id="ARBA00022679"/>
    </source>
</evidence>
<reference evidence="10 11" key="1">
    <citation type="submission" date="2024-02" db="EMBL/GenBank/DDBJ databases">
        <title>High-quality chromosome-scale genome assembly of Pensacola bahiagrass (Paspalum notatum Flugge var. saurae).</title>
        <authorList>
            <person name="Vega J.M."/>
            <person name="Podio M."/>
            <person name="Orjuela J."/>
            <person name="Siena L.A."/>
            <person name="Pessino S.C."/>
            <person name="Combes M.C."/>
            <person name="Mariac C."/>
            <person name="Albertini E."/>
            <person name="Pupilli F."/>
            <person name="Ortiz J.P.A."/>
            <person name="Leblanc O."/>
        </authorList>
    </citation>
    <scope>NUCLEOTIDE SEQUENCE [LARGE SCALE GENOMIC DNA]</scope>
    <source>
        <strain evidence="10">R1</strain>
        <tissue evidence="10">Leaf</tissue>
    </source>
</reference>
<dbReference type="InterPro" id="IPR050951">
    <property type="entry name" value="Retrovirus_Pol_polyprotein"/>
</dbReference>
<keyword evidence="8" id="KW-0511">Multifunctional enzyme</keyword>
<dbReference type="Gene3D" id="3.10.10.10">
    <property type="entry name" value="HIV Type 1 Reverse Transcriptase, subunit A, domain 1"/>
    <property type="match status" value="1"/>
</dbReference>
<dbReference type="InterPro" id="IPR043128">
    <property type="entry name" value="Rev_trsase/Diguanyl_cyclase"/>
</dbReference>
<dbReference type="InterPro" id="IPR043502">
    <property type="entry name" value="DNA/RNA_pol_sf"/>
</dbReference>
<sequence length="812" mass="90625">MAQRRAAGLCYNCDEKFVYGHKCKRLFILEVVPDEEDAAEDEAPEQDNSTSDAPAISLHALTGIRSNTYHTMRMWVNVGNVRLQALLDSGSTHNFMDSAVAAKLQLPSKRPTAMRVTVGNGDRVACSSLITDIDMVVGWTSFKVDCYVMDIGGYDLVLGVSFLGTLGPILWDFAEQTLCFQSGDRRILWAGIDRVPPPSLHAITPSGDSMLESLLEKLTALFQEPAGLPPQRAINHRIRLQPGIDVVAVRPYRYAHIQKDKLERQCAEMLHQGVIRASSSAFSSPALLVRKQDGSWRLCVDYHALNAKTVKDKFPIPVVEELLDELRGAKHFTKLDLRSGYHQVLMHADDIHKTAFRTHQGLFEFLVMPFGLTNAPATFQALMNQILQRFLCRFVLVFFDDILIYSSSWAKHLQHIHLVLQTLADHSLFLKRSKCSFAASSVAYLGHVISAAGVAMDEDKIRAVLSWPVPRTVRAVRGFLGLAGYYRQFIKGYRATAAPLTKLLCKEGFRWTSEAETAFVNLRKALTQAPVLQLPDFQRPFIVECDASGGFGAVLHQGEGAVAFFSRPIAPRHVKLPAYEWELIGLVQAVRHWRPYLWGRPFIVKTDHRSLKFLLDQRLSTIPQHQWASKLIGFDFMVEFKPGHANVVADALSRRNADDEQHLGAYAAVSGPVFTMFEELRAELAQTPQLDLVRGHAEAGTEGWSTLDGLILKNKRVFVPAGSPLVSKIIEDAHTAGHEGVQKTLHRVRATFHIPGDRGLVRQYVSSGRVCQQNKTDHLRPAGLLQSLEVPSAVWADIAMDFVECNTLNFTL</sequence>
<proteinExistence type="predicted"/>
<dbReference type="PANTHER" id="PTHR37984">
    <property type="entry name" value="PROTEIN CBG26694"/>
    <property type="match status" value="1"/>
</dbReference>
<dbReference type="InterPro" id="IPR041577">
    <property type="entry name" value="RT_RNaseH_2"/>
</dbReference>
<evidence type="ECO:0000256" key="3">
    <source>
        <dbReference type="ARBA" id="ARBA00022695"/>
    </source>
</evidence>
<protein>
    <recommendedName>
        <fullName evidence="9">Reverse transcriptase domain-containing protein</fullName>
    </recommendedName>
</protein>
<dbReference type="GO" id="GO:0004519">
    <property type="term" value="F:endonuclease activity"/>
    <property type="evidence" value="ECO:0007669"/>
    <property type="project" value="UniProtKB-KW"/>
</dbReference>
<keyword evidence="5" id="KW-0255">Endonuclease</keyword>
<dbReference type="Gene3D" id="1.10.340.70">
    <property type="match status" value="1"/>
</dbReference>
<evidence type="ECO:0000313" key="11">
    <source>
        <dbReference type="Proteomes" id="UP001341281"/>
    </source>
</evidence>
<keyword evidence="11" id="KW-1185">Reference proteome</keyword>
<dbReference type="Pfam" id="PF13650">
    <property type="entry name" value="Asp_protease_2"/>
    <property type="match status" value="1"/>
</dbReference>
<dbReference type="FunFam" id="3.30.70.270:FF:000020">
    <property type="entry name" value="Transposon Tf2-6 polyprotein-like Protein"/>
    <property type="match status" value="1"/>
</dbReference>
<dbReference type="Proteomes" id="UP001341281">
    <property type="component" value="Chromosome 08"/>
</dbReference>
<dbReference type="FunFam" id="3.10.10.10:FF:000007">
    <property type="entry name" value="Retrovirus-related Pol polyprotein from transposon 17.6-like Protein"/>
    <property type="match status" value="1"/>
</dbReference>
<dbReference type="InterPro" id="IPR021109">
    <property type="entry name" value="Peptidase_aspartic_dom_sf"/>
</dbReference>
<dbReference type="InterPro" id="IPR000477">
    <property type="entry name" value="RT_dom"/>
</dbReference>
<keyword evidence="1" id="KW-0645">Protease</keyword>
<dbReference type="SUPFAM" id="SSF50630">
    <property type="entry name" value="Acid proteases"/>
    <property type="match status" value="1"/>
</dbReference>
<keyword evidence="2" id="KW-0808">Transferase</keyword>
<dbReference type="Gene3D" id="2.40.70.10">
    <property type="entry name" value="Acid Proteases"/>
    <property type="match status" value="1"/>
</dbReference>
<dbReference type="InterPro" id="IPR041588">
    <property type="entry name" value="Integrase_H2C2"/>
</dbReference>
<evidence type="ECO:0000256" key="1">
    <source>
        <dbReference type="ARBA" id="ARBA00022670"/>
    </source>
</evidence>
<dbReference type="CDD" id="cd00303">
    <property type="entry name" value="retropepsin_like"/>
    <property type="match status" value="1"/>
</dbReference>
<evidence type="ECO:0000256" key="4">
    <source>
        <dbReference type="ARBA" id="ARBA00022722"/>
    </source>
</evidence>
<dbReference type="CDD" id="cd09274">
    <property type="entry name" value="RNase_HI_RT_Ty3"/>
    <property type="match status" value="1"/>
</dbReference>
<evidence type="ECO:0000256" key="5">
    <source>
        <dbReference type="ARBA" id="ARBA00022759"/>
    </source>
</evidence>
<dbReference type="Pfam" id="PF17921">
    <property type="entry name" value="Integrase_H2C2"/>
    <property type="match status" value="1"/>
</dbReference>
<dbReference type="Gene3D" id="3.30.70.270">
    <property type="match status" value="2"/>
</dbReference>
<keyword evidence="3" id="KW-0548">Nucleotidyltransferase</keyword>
<evidence type="ECO:0000256" key="7">
    <source>
        <dbReference type="ARBA" id="ARBA00022918"/>
    </source>
</evidence>
<dbReference type="AlphaFoldDB" id="A0AAQ3X9C9"/>
<keyword evidence="7" id="KW-0695">RNA-directed DNA polymerase</keyword>
<dbReference type="GO" id="GO:0008233">
    <property type="term" value="F:peptidase activity"/>
    <property type="evidence" value="ECO:0007669"/>
    <property type="project" value="UniProtKB-KW"/>
</dbReference>
<dbReference type="PANTHER" id="PTHR37984:SF5">
    <property type="entry name" value="PROTEIN NYNRIN-LIKE"/>
    <property type="match status" value="1"/>
</dbReference>
<evidence type="ECO:0000259" key="9">
    <source>
        <dbReference type="PROSITE" id="PS50878"/>
    </source>
</evidence>
<dbReference type="CDD" id="cd01647">
    <property type="entry name" value="RT_LTR"/>
    <property type="match status" value="1"/>
</dbReference>
<dbReference type="GO" id="GO:0006508">
    <property type="term" value="P:proteolysis"/>
    <property type="evidence" value="ECO:0007669"/>
    <property type="project" value="UniProtKB-KW"/>
</dbReference>
<accession>A0AAQ3X9C9</accession>
<organism evidence="10 11">
    <name type="scientific">Paspalum notatum var. saurae</name>
    <dbReference type="NCBI Taxonomy" id="547442"/>
    <lineage>
        <taxon>Eukaryota</taxon>
        <taxon>Viridiplantae</taxon>
        <taxon>Streptophyta</taxon>
        <taxon>Embryophyta</taxon>
        <taxon>Tracheophyta</taxon>
        <taxon>Spermatophyta</taxon>
        <taxon>Magnoliopsida</taxon>
        <taxon>Liliopsida</taxon>
        <taxon>Poales</taxon>
        <taxon>Poaceae</taxon>
        <taxon>PACMAD clade</taxon>
        <taxon>Panicoideae</taxon>
        <taxon>Andropogonodae</taxon>
        <taxon>Paspaleae</taxon>
        <taxon>Paspalinae</taxon>
        <taxon>Paspalum</taxon>
    </lineage>
</organism>
<dbReference type="EMBL" id="CP144752">
    <property type="protein sequence ID" value="WVZ89950.1"/>
    <property type="molecule type" value="Genomic_DNA"/>
</dbReference>
<evidence type="ECO:0000256" key="6">
    <source>
        <dbReference type="ARBA" id="ARBA00022801"/>
    </source>
</evidence>
<evidence type="ECO:0000313" key="10">
    <source>
        <dbReference type="EMBL" id="WVZ89950.1"/>
    </source>
</evidence>
<dbReference type="PROSITE" id="PS50878">
    <property type="entry name" value="RT_POL"/>
    <property type="match status" value="1"/>
</dbReference>
<dbReference type="Pfam" id="PF17919">
    <property type="entry name" value="RT_RNaseH_2"/>
    <property type="match status" value="1"/>
</dbReference>
<feature type="domain" description="Reverse transcriptase" evidence="9">
    <location>
        <begin position="270"/>
        <end position="449"/>
    </location>
</feature>
<dbReference type="SUPFAM" id="SSF56672">
    <property type="entry name" value="DNA/RNA polymerases"/>
    <property type="match status" value="1"/>
</dbReference>